<feature type="compositionally biased region" description="Basic and acidic residues" evidence="1">
    <location>
        <begin position="31"/>
        <end position="41"/>
    </location>
</feature>
<accession>A0A913ZHY5</accession>
<feature type="region of interest" description="Disordered" evidence="1">
    <location>
        <begin position="1"/>
        <end position="57"/>
    </location>
</feature>
<feature type="domain" description="PDZ" evidence="2">
    <location>
        <begin position="187"/>
        <end position="251"/>
    </location>
</feature>
<keyword evidence="4" id="KW-1185">Reference proteome</keyword>
<dbReference type="InterPro" id="IPR001478">
    <property type="entry name" value="PDZ"/>
</dbReference>
<dbReference type="AlphaFoldDB" id="A0A913ZHY5"/>
<dbReference type="RefSeq" id="XP_038050671.1">
    <property type="nucleotide sequence ID" value="XM_038194743.1"/>
</dbReference>
<dbReference type="Proteomes" id="UP000887568">
    <property type="component" value="Unplaced"/>
</dbReference>
<dbReference type="InterPro" id="IPR036034">
    <property type="entry name" value="PDZ_sf"/>
</dbReference>
<evidence type="ECO:0000313" key="4">
    <source>
        <dbReference type="Proteomes" id="UP000887568"/>
    </source>
</evidence>
<dbReference type="SMART" id="SM00228">
    <property type="entry name" value="PDZ"/>
    <property type="match status" value="1"/>
</dbReference>
<dbReference type="OrthoDB" id="10125800at2759"/>
<sequence>MSEDDTPTNLAAKPTASTAFGAPQRPRKRPPSADHDDDSRAYKSQRSVSDEIGPGIRQFCRLQSNPKFGDSHVGENLLAGGGEVDEAITIGPGGEGVGQGNNPRIDPGQTLAEPRWDSEEEEEGELPCSQGFQQVLGGGVDVIDGIFSDLVHAGKKQARKIVRKLVERFRQVLPLPQSSLEHRPDNNVHVRHPDKLIGGMVGLGMHIQKDAKGHLVHSVIPDGLAAKSKLQENDIIVSVNENDVTSWEFEELQQFFGSLEEVDFKIVVEREQEDEGGAFVCHKVTISIKILLEGDQVMVDIDVKVHVSQLQFNGESEPYYIFQNQSDHSTKYLILKNNCFCMSTANDLTPCRFKRFYYSYGAMAFININNNSPLDHGEPSRIGVNSSELTDKISEFWTDDRIFFTGRQDNTAMYTFQLASQKDFYLTTDAKGNLTTTFFSDKEAVDASGQFSMEPKSKIDKMTPSDIQKYNSK</sequence>
<dbReference type="Gene3D" id="2.30.42.10">
    <property type="match status" value="1"/>
</dbReference>
<dbReference type="SUPFAM" id="SSF50156">
    <property type="entry name" value="PDZ domain-like"/>
    <property type="match status" value="1"/>
</dbReference>
<dbReference type="GeneID" id="119723861"/>
<feature type="region of interest" description="Disordered" evidence="1">
    <location>
        <begin position="90"/>
        <end position="124"/>
    </location>
</feature>
<feature type="region of interest" description="Disordered" evidence="1">
    <location>
        <begin position="450"/>
        <end position="473"/>
    </location>
</feature>
<dbReference type="PROSITE" id="PS50106">
    <property type="entry name" value="PDZ"/>
    <property type="match status" value="1"/>
</dbReference>
<evidence type="ECO:0000259" key="2">
    <source>
        <dbReference type="PROSITE" id="PS50106"/>
    </source>
</evidence>
<name>A0A913ZHY5_PATMI</name>
<dbReference type="Pfam" id="PF00595">
    <property type="entry name" value="PDZ"/>
    <property type="match status" value="1"/>
</dbReference>
<dbReference type="EnsemblMetazoa" id="XM_038194743.1">
    <property type="protein sequence ID" value="XP_038050671.1"/>
    <property type="gene ID" value="LOC119723861"/>
</dbReference>
<protein>
    <recommendedName>
        <fullName evidence="2">PDZ domain-containing protein</fullName>
    </recommendedName>
</protein>
<proteinExistence type="predicted"/>
<dbReference type="CDD" id="cd00136">
    <property type="entry name" value="PDZ_canonical"/>
    <property type="match status" value="1"/>
</dbReference>
<evidence type="ECO:0000313" key="3">
    <source>
        <dbReference type="EnsemblMetazoa" id="XP_038050671.1"/>
    </source>
</evidence>
<organism evidence="3 4">
    <name type="scientific">Patiria miniata</name>
    <name type="common">Bat star</name>
    <name type="synonym">Asterina miniata</name>
    <dbReference type="NCBI Taxonomy" id="46514"/>
    <lineage>
        <taxon>Eukaryota</taxon>
        <taxon>Metazoa</taxon>
        <taxon>Echinodermata</taxon>
        <taxon>Eleutherozoa</taxon>
        <taxon>Asterozoa</taxon>
        <taxon>Asteroidea</taxon>
        <taxon>Valvatacea</taxon>
        <taxon>Valvatida</taxon>
        <taxon>Asterinidae</taxon>
        <taxon>Patiria</taxon>
    </lineage>
</organism>
<reference evidence="3" key="1">
    <citation type="submission" date="2022-11" db="UniProtKB">
        <authorList>
            <consortium name="EnsemblMetazoa"/>
        </authorList>
    </citation>
    <scope>IDENTIFICATION</scope>
</reference>
<evidence type="ECO:0000256" key="1">
    <source>
        <dbReference type="SAM" id="MobiDB-lite"/>
    </source>
</evidence>